<dbReference type="Gene3D" id="1.10.3750.10">
    <property type="entry name" value="YhaI-like"/>
    <property type="match status" value="1"/>
</dbReference>
<dbReference type="SUPFAM" id="SSF109915">
    <property type="entry name" value="Hypothetical protein YhaI"/>
    <property type="match status" value="1"/>
</dbReference>
<dbReference type="RefSeq" id="WP_209367467.1">
    <property type="nucleotide sequence ID" value="NZ_CP046956.1"/>
</dbReference>
<accession>A0ABX7VP03</accession>
<sequence length="112" mass="13395">MGIDRNETINFHLHLLLKIKEIDQYPFTKLVIEKELTQEEYRNLMQWTDRIHQEFLAQTEEGFLDVTPLLIKFVGMLHYKLEPRQTIEALKKEGYYPSLMDAFLKLPALRNT</sequence>
<organism evidence="1 2">
    <name type="scientific">Sediminibacillus dalangtanensis</name>
    <dbReference type="NCBI Taxonomy" id="2729421"/>
    <lineage>
        <taxon>Bacteria</taxon>
        <taxon>Bacillati</taxon>
        <taxon>Bacillota</taxon>
        <taxon>Bacilli</taxon>
        <taxon>Bacillales</taxon>
        <taxon>Bacillaceae</taxon>
        <taxon>Sediminibacillus</taxon>
    </lineage>
</organism>
<gene>
    <name evidence="1" type="ORF">ERJ70_04480</name>
</gene>
<keyword evidence="2" id="KW-1185">Reference proteome</keyword>
<dbReference type="InterPro" id="IPR015058">
    <property type="entry name" value="DUF1878"/>
</dbReference>
<name>A0ABX7VP03_9BACI</name>
<evidence type="ECO:0000313" key="2">
    <source>
        <dbReference type="Proteomes" id="UP000665043"/>
    </source>
</evidence>
<dbReference type="Proteomes" id="UP000665043">
    <property type="component" value="Chromosome"/>
</dbReference>
<dbReference type="Pfam" id="PF08963">
    <property type="entry name" value="DUF1878"/>
    <property type="match status" value="1"/>
</dbReference>
<dbReference type="InterPro" id="IPR035945">
    <property type="entry name" value="YhaI-like_sf"/>
</dbReference>
<evidence type="ECO:0000313" key="1">
    <source>
        <dbReference type="EMBL" id="QTM98617.1"/>
    </source>
</evidence>
<dbReference type="EMBL" id="CP046956">
    <property type="protein sequence ID" value="QTM98617.1"/>
    <property type="molecule type" value="Genomic_DNA"/>
</dbReference>
<reference evidence="1 2" key="1">
    <citation type="submission" date="2019-12" db="EMBL/GenBank/DDBJ databases">
        <title>The whole genome sequencing of a strain isolated from a Mars analog, Dalangtan Playa.</title>
        <authorList>
            <person name="Huang T."/>
        </authorList>
    </citation>
    <scope>NUCLEOTIDE SEQUENCE [LARGE SCALE GENOMIC DNA]</scope>
    <source>
        <strain evidence="1 2">DP4-553-S</strain>
    </source>
</reference>
<protein>
    <submittedName>
        <fullName evidence="1">DUF1878 family protein</fullName>
    </submittedName>
</protein>
<proteinExistence type="predicted"/>